<gene>
    <name evidence="2" type="ORF">GCM10010315_33920</name>
</gene>
<sequence length="123" mass="13185">MRPAASCGELSAMTIATSPQARPAGSTRGRRMAVTGLILFLPLFGLLILFMAGAQMNHDYCYDQGCTKPLMTAIAWSWWLMGSAGGIGLIAALLPNRYENARFTLACVQIVLMATPFALVTVT</sequence>
<comment type="caution">
    <text evidence="2">The sequence shown here is derived from an EMBL/GenBank/DDBJ whole genome shotgun (WGS) entry which is preliminary data.</text>
</comment>
<keyword evidence="1" id="KW-1133">Transmembrane helix</keyword>
<protein>
    <submittedName>
        <fullName evidence="2">Uncharacterized protein</fullName>
    </submittedName>
</protein>
<keyword evidence="1" id="KW-0472">Membrane</keyword>
<reference evidence="3" key="1">
    <citation type="journal article" date="2019" name="Int. J. Syst. Evol. Microbiol.">
        <title>The Global Catalogue of Microorganisms (GCM) 10K type strain sequencing project: providing services to taxonomists for standard genome sequencing and annotation.</title>
        <authorList>
            <consortium name="The Broad Institute Genomics Platform"/>
            <consortium name="The Broad Institute Genome Sequencing Center for Infectious Disease"/>
            <person name="Wu L."/>
            <person name="Ma J."/>
        </authorList>
    </citation>
    <scope>NUCLEOTIDE SEQUENCE [LARGE SCALE GENOMIC DNA]</scope>
    <source>
        <strain evidence="3">JCM 4542</strain>
    </source>
</reference>
<keyword evidence="3" id="KW-1185">Reference proteome</keyword>
<feature type="transmembrane region" description="Helical" evidence="1">
    <location>
        <begin position="103"/>
        <end position="122"/>
    </location>
</feature>
<feature type="transmembrane region" description="Helical" evidence="1">
    <location>
        <begin position="73"/>
        <end position="94"/>
    </location>
</feature>
<dbReference type="EMBL" id="BAAASL010000011">
    <property type="protein sequence ID" value="GAA2718455.1"/>
    <property type="molecule type" value="Genomic_DNA"/>
</dbReference>
<keyword evidence="1" id="KW-0812">Transmembrane</keyword>
<accession>A0ABP6G7T3</accession>
<evidence type="ECO:0000313" key="3">
    <source>
        <dbReference type="Proteomes" id="UP001500886"/>
    </source>
</evidence>
<evidence type="ECO:0000256" key="1">
    <source>
        <dbReference type="SAM" id="Phobius"/>
    </source>
</evidence>
<proteinExistence type="predicted"/>
<feature type="transmembrane region" description="Helical" evidence="1">
    <location>
        <begin position="32"/>
        <end position="53"/>
    </location>
</feature>
<evidence type="ECO:0000313" key="2">
    <source>
        <dbReference type="EMBL" id="GAA2718455.1"/>
    </source>
</evidence>
<name>A0ABP6G7T3_9ACTN</name>
<organism evidence="2 3">
    <name type="scientific">Streptomyces luteosporeus</name>
    <dbReference type="NCBI Taxonomy" id="173856"/>
    <lineage>
        <taxon>Bacteria</taxon>
        <taxon>Bacillati</taxon>
        <taxon>Actinomycetota</taxon>
        <taxon>Actinomycetes</taxon>
        <taxon>Kitasatosporales</taxon>
        <taxon>Streptomycetaceae</taxon>
        <taxon>Streptomyces</taxon>
    </lineage>
</organism>
<dbReference type="Proteomes" id="UP001500886">
    <property type="component" value="Unassembled WGS sequence"/>
</dbReference>